<evidence type="ECO:0000313" key="8">
    <source>
        <dbReference type="Proteomes" id="UP000193570"/>
    </source>
</evidence>
<dbReference type="Proteomes" id="UP000193570">
    <property type="component" value="Unassembled WGS sequence"/>
</dbReference>
<dbReference type="GO" id="GO:0000287">
    <property type="term" value="F:magnesium ion binding"/>
    <property type="evidence" value="ECO:0007669"/>
    <property type="project" value="UniProtKB-UniRule"/>
</dbReference>
<evidence type="ECO:0000259" key="6">
    <source>
        <dbReference type="Pfam" id="PF00692"/>
    </source>
</evidence>
<dbReference type="InterPro" id="IPR029054">
    <property type="entry name" value="dUTPase-like"/>
</dbReference>
<evidence type="ECO:0000256" key="1">
    <source>
        <dbReference type="ARBA" id="ARBA00006581"/>
    </source>
</evidence>
<keyword evidence="5" id="KW-0460">Magnesium</keyword>
<dbReference type="InterPro" id="IPR036157">
    <property type="entry name" value="dUTPase-like_sf"/>
</dbReference>
<proteinExistence type="inferred from homology"/>
<dbReference type="RefSeq" id="WP_085790211.1">
    <property type="nucleotide sequence ID" value="NZ_FWFK01000001.1"/>
</dbReference>
<dbReference type="HAMAP" id="MF_00116">
    <property type="entry name" value="dUTPase_bact"/>
    <property type="match status" value="1"/>
</dbReference>
<dbReference type="AlphaFoldDB" id="A0A1X6Y909"/>
<keyword evidence="2 5" id="KW-0378">Hydrolase</keyword>
<organism evidence="7 8">
    <name type="scientific">Roseivivax jejudonensis</name>
    <dbReference type="NCBI Taxonomy" id="1529041"/>
    <lineage>
        <taxon>Bacteria</taxon>
        <taxon>Pseudomonadati</taxon>
        <taxon>Pseudomonadota</taxon>
        <taxon>Alphaproteobacteria</taxon>
        <taxon>Rhodobacterales</taxon>
        <taxon>Roseobacteraceae</taxon>
        <taxon>Roseivivax</taxon>
    </lineage>
</organism>
<comment type="similarity">
    <text evidence="1 5">Belongs to the dUTPase family.</text>
</comment>
<dbReference type="Pfam" id="PF00692">
    <property type="entry name" value="dUTPase"/>
    <property type="match status" value="1"/>
</dbReference>
<feature type="binding site" evidence="5">
    <location>
        <begin position="81"/>
        <end position="83"/>
    </location>
    <ligand>
        <name>substrate</name>
    </ligand>
</feature>
<evidence type="ECO:0000256" key="5">
    <source>
        <dbReference type="HAMAP-Rule" id="MF_00116"/>
    </source>
</evidence>
<accession>A0A1X6Y909</accession>
<protein>
    <recommendedName>
        <fullName evidence="5">Deoxyuridine 5'-triphosphate nucleotidohydrolase</fullName>
        <shortName evidence="5">dUTPase</shortName>
        <ecNumber evidence="5">3.6.1.23</ecNumber>
    </recommendedName>
    <alternativeName>
        <fullName evidence="5">dUTP pyrophosphatase</fullName>
    </alternativeName>
</protein>
<dbReference type="InterPro" id="IPR033704">
    <property type="entry name" value="dUTPase_trimeric"/>
</dbReference>
<dbReference type="CDD" id="cd07557">
    <property type="entry name" value="trimeric_dUTPase"/>
    <property type="match status" value="1"/>
</dbReference>
<name>A0A1X6Y909_9RHOB</name>
<dbReference type="GO" id="GO:0006226">
    <property type="term" value="P:dUMP biosynthetic process"/>
    <property type="evidence" value="ECO:0007669"/>
    <property type="project" value="UniProtKB-UniRule"/>
</dbReference>
<evidence type="ECO:0000256" key="3">
    <source>
        <dbReference type="ARBA" id="ARBA00023080"/>
    </source>
</evidence>
<comment type="caution">
    <text evidence="5">Lacks conserved residue(s) required for the propagation of feature annotation.</text>
</comment>
<comment type="cofactor">
    <cofactor evidence="5">
        <name>Mg(2+)</name>
        <dbReference type="ChEBI" id="CHEBI:18420"/>
    </cofactor>
</comment>
<comment type="function">
    <text evidence="5">This enzyme is involved in nucleotide metabolism: it produces dUMP, the immediate precursor of thymidine nucleotides and it decreases the intracellular concentration of dUTP so that uracil cannot be incorporated into DNA.</text>
</comment>
<dbReference type="PANTHER" id="PTHR11241:SF0">
    <property type="entry name" value="DEOXYURIDINE 5'-TRIPHOSPHATE NUCLEOTIDOHYDROLASE"/>
    <property type="match status" value="1"/>
</dbReference>
<dbReference type="NCBIfam" id="TIGR00576">
    <property type="entry name" value="dut"/>
    <property type="match status" value="1"/>
</dbReference>
<sequence>MTAEHARPAAGPVRVAFAWDAEADRTLGLPTYETAGAAGADLRANLPDRGRITLAPGARALVPTGLRLALPEGYEAQIRPRSGLALRHGLTLPNAPGTIDCDYRGPLGVIVLNAGDAEVTISHGDRIAQIVFAPVVRAVFEAADTLPDTPRGAGGFGSTGRA</sequence>
<evidence type="ECO:0000256" key="4">
    <source>
        <dbReference type="ARBA" id="ARBA00047686"/>
    </source>
</evidence>
<dbReference type="GO" id="GO:0046081">
    <property type="term" value="P:dUTP catabolic process"/>
    <property type="evidence" value="ECO:0007669"/>
    <property type="project" value="InterPro"/>
</dbReference>
<evidence type="ECO:0000256" key="2">
    <source>
        <dbReference type="ARBA" id="ARBA00022801"/>
    </source>
</evidence>
<dbReference type="NCBIfam" id="NF001862">
    <property type="entry name" value="PRK00601.1"/>
    <property type="match status" value="1"/>
</dbReference>
<reference evidence="7 8" key="1">
    <citation type="submission" date="2017-03" db="EMBL/GenBank/DDBJ databases">
        <authorList>
            <person name="Afonso C.L."/>
            <person name="Miller P.J."/>
            <person name="Scott M.A."/>
            <person name="Spackman E."/>
            <person name="Goraichik I."/>
            <person name="Dimitrov K.M."/>
            <person name="Suarez D.L."/>
            <person name="Swayne D.E."/>
        </authorList>
    </citation>
    <scope>NUCLEOTIDE SEQUENCE [LARGE SCALE GENOMIC DNA]</scope>
    <source>
        <strain evidence="7 8">CECT 8625</strain>
    </source>
</reference>
<keyword evidence="8" id="KW-1185">Reference proteome</keyword>
<gene>
    <name evidence="5 7" type="primary">dut</name>
    <name evidence="7" type="ORF">ROJ8625_00457</name>
</gene>
<dbReference type="InterPro" id="IPR008181">
    <property type="entry name" value="dUTPase"/>
</dbReference>
<dbReference type="SUPFAM" id="SSF51283">
    <property type="entry name" value="dUTPase-like"/>
    <property type="match status" value="1"/>
</dbReference>
<dbReference type="EC" id="3.6.1.23" evidence="5"/>
<comment type="pathway">
    <text evidence="5">Pyrimidine metabolism; dUMP biosynthesis; dUMP from dCTP (dUTP route): step 2/2.</text>
</comment>
<dbReference type="EMBL" id="FWFK01000001">
    <property type="protein sequence ID" value="SLN14301.1"/>
    <property type="molecule type" value="Genomic_DNA"/>
</dbReference>
<keyword evidence="5" id="KW-0479">Metal-binding</keyword>
<dbReference type="Gene3D" id="2.70.40.10">
    <property type="match status" value="1"/>
</dbReference>
<evidence type="ECO:0000313" key="7">
    <source>
        <dbReference type="EMBL" id="SLN14301.1"/>
    </source>
</evidence>
<feature type="binding site" evidence="5">
    <location>
        <begin position="98"/>
        <end position="100"/>
    </location>
    <ligand>
        <name>substrate</name>
    </ligand>
</feature>
<keyword evidence="3 5" id="KW-0546">Nucleotide metabolism</keyword>
<feature type="binding site" evidence="5">
    <location>
        <position position="94"/>
    </location>
    <ligand>
        <name>substrate</name>
    </ligand>
</feature>
<dbReference type="OrthoDB" id="9809956at2"/>
<dbReference type="GO" id="GO:0004170">
    <property type="term" value="F:dUTP diphosphatase activity"/>
    <property type="evidence" value="ECO:0007669"/>
    <property type="project" value="UniProtKB-UniRule"/>
</dbReference>
<dbReference type="UniPathway" id="UPA00610">
    <property type="reaction ID" value="UER00666"/>
</dbReference>
<dbReference type="PANTHER" id="PTHR11241">
    <property type="entry name" value="DEOXYURIDINE 5'-TRIPHOSPHATE NUCLEOTIDOHYDROLASE"/>
    <property type="match status" value="1"/>
</dbReference>
<feature type="domain" description="dUTPase-like" evidence="6">
    <location>
        <begin position="29"/>
        <end position="160"/>
    </location>
</feature>
<comment type="catalytic activity">
    <reaction evidence="4 5">
        <text>dUTP + H2O = dUMP + diphosphate + H(+)</text>
        <dbReference type="Rhea" id="RHEA:10248"/>
        <dbReference type="ChEBI" id="CHEBI:15377"/>
        <dbReference type="ChEBI" id="CHEBI:15378"/>
        <dbReference type="ChEBI" id="CHEBI:33019"/>
        <dbReference type="ChEBI" id="CHEBI:61555"/>
        <dbReference type="ChEBI" id="CHEBI:246422"/>
        <dbReference type="EC" id="3.6.1.23"/>
    </reaction>
</comment>